<protein>
    <submittedName>
        <fullName evidence="1">Uncharacterized protein</fullName>
    </submittedName>
</protein>
<keyword evidence="2" id="KW-1185">Reference proteome</keyword>
<organism evidence="1 2">
    <name type="scientific">Marisediminicola antarctica</name>
    <dbReference type="NCBI Taxonomy" id="674079"/>
    <lineage>
        <taxon>Bacteria</taxon>
        <taxon>Bacillati</taxon>
        <taxon>Actinomycetota</taxon>
        <taxon>Actinomycetes</taxon>
        <taxon>Micrococcales</taxon>
        <taxon>Microbacteriaceae</taxon>
        <taxon>Marisediminicola</taxon>
    </lineage>
</organism>
<evidence type="ECO:0000313" key="2">
    <source>
        <dbReference type="Proteomes" id="UP000464507"/>
    </source>
</evidence>
<sequence>MRFDRATGSITFPDGTTERATGTFEWAVVASPANPDVIRKSAQARAAKGRATIEEIKAALETMIITVSTAAGPLEEGPVFRARLEPTNVEVIIDSRDEVLDHDLTRGQPFRWAATGRNLKDGLRQQAARRIVKLEEVVASAQESAEATLGKEDHRLLWQVVRWTNSEHSAIKFLGRLNHDDATGRKFSVVAGE</sequence>
<gene>
    <name evidence="1" type="ORF">BHD05_12525</name>
</gene>
<name>A0A7L5AIF1_9MICO</name>
<dbReference type="KEGG" id="mant:BHD05_12525"/>
<dbReference type="EMBL" id="CP017146">
    <property type="protein sequence ID" value="QHO70350.1"/>
    <property type="molecule type" value="Genomic_DNA"/>
</dbReference>
<reference evidence="1 2" key="1">
    <citation type="submission" date="2016-09" db="EMBL/GenBank/DDBJ databases">
        <title>Complete genome sequence of microbes from the polar regions.</title>
        <authorList>
            <person name="Liao L."/>
            <person name="Chen B."/>
        </authorList>
    </citation>
    <scope>NUCLEOTIDE SEQUENCE [LARGE SCALE GENOMIC DNA]</scope>
    <source>
        <strain evidence="1 2">ZS314</strain>
    </source>
</reference>
<proteinExistence type="predicted"/>
<dbReference type="Proteomes" id="UP000464507">
    <property type="component" value="Chromosome"/>
</dbReference>
<dbReference type="AlphaFoldDB" id="A0A7L5AIF1"/>
<evidence type="ECO:0000313" key="1">
    <source>
        <dbReference type="EMBL" id="QHO70350.1"/>
    </source>
</evidence>
<accession>A0A7L5AIF1</accession>